<dbReference type="InterPro" id="IPR036388">
    <property type="entry name" value="WH-like_DNA-bd_sf"/>
</dbReference>
<dbReference type="InterPro" id="IPR036390">
    <property type="entry name" value="WH_DNA-bd_sf"/>
</dbReference>
<reference evidence="2 3" key="1">
    <citation type="submission" date="2023-06" db="EMBL/GenBank/DDBJ databases">
        <title>Cellulomonas sp. MW4 Whole genome sequence.</title>
        <authorList>
            <person name="Park S."/>
        </authorList>
    </citation>
    <scope>NUCLEOTIDE SEQUENCE [LARGE SCALE GENOMIC DNA]</scope>
    <source>
        <strain evidence="2 3">MW4</strain>
    </source>
</reference>
<dbReference type="SUPFAM" id="SSF46785">
    <property type="entry name" value="Winged helix' DNA-binding domain"/>
    <property type="match status" value="1"/>
</dbReference>
<proteinExistence type="predicted"/>
<accession>A0ABT7SJF3</accession>
<gene>
    <name evidence="2" type="ORF">QRT04_15365</name>
</gene>
<keyword evidence="3" id="KW-1185">Reference proteome</keyword>
<protein>
    <submittedName>
        <fullName evidence="2">MarR family transcriptional regulator</fullName>
    </submittedName>
</protein>
<dbReference type="SMART" id="SM00347">
    <property type="entry name" value="HTH_MARR"/>
    <property type="match status" value="1"/>
</dbReference>
<dbReference type="PROSITE" id="PS50995">
    <property type="entry name" value="HTH_MARR_2"/>
    <property type="match status" value="1"/>
</dbReference>
<dbReference type="Gene3D" id="1.10.10.10">
    <property type="entry name" value="Winged helix-like DNA-binding domain superfamily/Winged helix DNA-binding domain"/>
    <property type="match status" value="1"/>
</dbReference>
<evidence type="ECO:0000313" key="2">
    <source>
        <dbReference type="EMBL" id="MDM7856316.1"/>
    </source>
</evidence>
<dbReference type="PANTHER" id="PTHR39515">
    <property type="entry name" value="CONSERVED PROTEIN"/>
    <property type="match status" value="1"/>
</dbReference>
<dbReference type="InterPro" id="IPR052526">
    <property type="entry name" value="HTH-type_Bedaq_tolerance"/>
</dbReference>
<evidence type="ECO:0000259" key="1">
    <source>
        <dbReference type="PROSITE" id="PS50995"/>
    </source>
</evidence>
<dbReference type="EMBL" id="JAUCGQ010000003">
    <property type="protein sequence ID" value="MDM7856316.1"/>
    <property type="molecule type" value="Genomic_DNA"/>
</dbReference>
<dbReference type="InterPro" id="IPR000835">
    <property type="entry name" value="HTH_MarR-typ"/>
</dbReference>
<dbReference type="Pfam" id="PF01047">
    <property type="entry name" value="MarR"/>
    <property type="match status" value="1"/>
</dbReference>
<name>A0ABT7SJF3_9CELL</name>
<sequence>MSTTDLASVERTADQLRVVVGRLRRRLREEIDTHELTPSQTSILHRIDRDGPATASDLAAAERVRPQSAAATIAVIEERGFVVRHQDPRDGRRQLVTLTDAGRAFLDDKQRAGQEWLTRALSEHLTDAERATVADALTILGRLVDR</sequence>
<dbReference type="Proteomes" id="UP001529338">
    <property type="component" value="Unassembled WGS sequence"/>
</dbReference>
<feature type="domain" description="HTH marR-type" evidence="1">
    <location>
        <begin position="9"/>
        <end position="145"/>
    </location>
</feature>
<evidence type="ECO:0000313" key="3">
    <source>
        <dbReference type="Proteomes" id="UP001529338"/>
    </source>
</evidence>
<dbReference type="PANTHER" id="PTHR39515:SF2">
    <property type="entry name" value="HTH-TYPE TRANSCRIPTIONAL REGULATOR RV0880"/>
    <property type="match status" value="1"/>
</dbReference>
<organism evidence="2 3">
    <name type="scientific">Cellulomonas alba</name>
    <dbReference type="NCBI Taxonomy" id="3053467"/>
    <lineage>
        <taxon>Bacteria</taxon>
        <taxon>Bacillati</taxon>
        <taxon>Actinomycetota</taxon>
        <taxon>Actinomycetes</taxon>
        <taxon>Micrococcales</taxon>
        <taxon>Cellulomonadaceae</taxon>
        <taxon>Cellulomonas</taxon>
    </lineage>
</organism>
<comment type="caution">
    <text evidence="2">The sequence shown here is derived from an EMBL/GenBank/DDBJ whole genome shotgun (WGS) entry which is preliminary data.</text>
</comment>
<dbReference type="RefSeq" id="WP_289456469.1">
    <property type="nucleotide sequence ID" value="NZ_JAUCGQ010000003.1"/>
</dbReference>